<name>A0A919TP18_9ACTN</name>
<dbReference type="AlphaFoldDB" id="A0A919TP18"/>
<dbReference type="RefSeq" id="WP_203683827.1">
    <property type="nucleotide sequence ID" value="NZ_BOMW01000063.1"/>
</dbReference>
<sequence length="51" mass="5909">MLRNYSYAVQQVYSDDRWAPTGEAGMFLDDQLIRESGFLIQKPILISRLSD</sequence>
<dbReference type="Proteomes" id="UP000629619">
    <property type="component" value="Unassembled WGS sequence"/>
</dbReference>
<accession>A0A919TP18</accession>
<keyword evidence="2" id="KW-1185">Reference proteome</keyword>
<reference evidence="1" key="1">
    <citation type="submission" date="2021-01" db="EMBL/GenBank/DDBJ databases">
        <title>Whole genome shotgun sequence of Actinoplanes siamensis NBRC 109076.</title>
        <authorList>
            <person name="Komaki H."/>
            <person name="Tamura T."/>
        </authorList>
    </citation>
    <scope>NUCLEOTIDE SEQUENCE</scope>
    <source>
        <strain evidence="1">NBRC 109076</strain>
    </source>
</reference>
<organism evidence="1 2">
    <name type="scientific">Actinoplanes siamensis</name>
    <dbReference type="NCBI Taxonomy" id="1223317"/>
    <lineage>
        <taxon>Bacteria</taxon>
        <taxon>Bacillati</taxon>
        <taxon>Actinomycetota</taxon>
        <taxon>Actinomycetes</taxon>
        <taxon>Micromonosporales</taxon>
        <taxon>Micromonosporaceae</taxon>
        <taxon>Actinoplanes</taxon>
    </lineage>
</organism>
<evidence type="ECO:0000313" key="1">
    <source>
        <dbReference type="EMBL" id="GIF08470.1"/>
    </source>
</evidence>
<dbReference type="EMBL" id="BOMW01000063">
    <property type="protein sequence ID" value="GIF08470.1"/>
    <property type="molecule type" value="Genomic_DNA"/>
</dbReference>
<protein>
    <submittedName>
        <fullName evidence="1">Uncharacterized protein</fullName>
    </submittedName>
</protein>
<gene>
    <name evidence="1" type="ORF">Asi03nite_60080</name>
</gene>
<comment type="caution">
    <text evidence="1">The sequence shown here is derived from an EMBL/GenBank/DDBJ whole genome shotgun (WGS) entry which is preliminary data.</text>
</comment>
<proteinExistence type="predicted"/>
<evidence type="ECO:0000313" key="2">
    <source>
        <dbReference type="Proteomes" id="UP000629619"/>
    </source>
</evidence>